<dbReference type="InterPro" id="IPR007412">
    <property type="entry name" value="FlgM"/>
</dbReference>
<evidence type="ECO:0000313" key="9">
    <source>
        <dbReference type="EMBL" id="VAX05442.1"/>
    </source>
</evidence>
<feature type="region of interest" description="Disordered" evidence="7">
    <location>
        <begin position="1"/>
        <end position="50"/>
    </location>
</feature>
<dbReference type="NCBIfam" id="TIGR03824">
    <property type="entry name" value="FlgM_jcvi"/>
    <property type="match status" value="1"/>
</dbReference>
<feature type="compositionally biased region" description="Low complexity" evidence="7">
    <location>
        <begin position="28"/>
        <end position="38"/>
    </location>
</feature>
<gene>
    <name evidence="9" type="ORF">MNBD_GAMMA26-1555</name>
</gene>
<accession>A0A3B1ANX7</accession>
<name>A0A3B1ANX7_9ZZZZ</name>
<evidence type="ECO:0000256" key="2">
    <source>
        <dbReference type="ARBA" id="ARBA00017823"/>
    </source>
</evidence>
<dbReference type="GO" id="GO:0044781">
    <property type="term" value="P:bacterial-type flagellum organization"/>
    <property type="evidence" value="ECO:0007669"/>
    <property type="project" value="UniProtKB-KW"/>
</dbReference>
<feature type="domain" description="Anti-sigma-28 factor FlgM C-terminal" evidence="8">
    <location>
        <begin position="45"/>
        <end position="99"/>
    </location>
</feature>
<keyword evidence="3" id="KW-0678">Repressor</keyword>
<keyword evidence="4" id="KW-1005">Bacterial flagellum biogenesis</keyword>
<comment type="similarity">
    <text evidence="1">Belongs to the FlgM family.</text>
</comment>
<evidence type="ECO:0000256" key="1">
    <source>
        <dbReference type="ARBA" id="ARBA00005322"/>
    </source>
</evidence>
<evidence type="ECO:0000256" key="7">
    <source>
        <dbReference type="SAM" id="MobiDB-lite"/>
    </source>
</evidence>
<organism evidence="9">
    <name type="scientific">hydrothermal vent metagenome</name>
    <dbReference type="NCBI Taxonomy" id="652676"/>
    <lineage>
        <taxon>unclassified sequences</taxon>
        <taxon>metagenomes</taxon>
        <taxon>ecological metagenomes</taxon>
    </lineage>
</organism>
<evidence type="ECO:0000256" key="5">
    <source>
        <dbReference type="ARBA" id="ARBA00023015"/>
    </source>
</evidence>
<keyword evidence="5" id="KW-0805">Transcription regulation</keyword>
<dbReference type="AlphaFoldDB" id="A0A3B1ANX7"/>
<keyword evidence="6" id="KW-0804">Transcription</keyword>
<dbReference type="EMBL" id="UOFX01000006">
    <property type="protein sequence ID" value="VAX05442.1"/>
    <property type="molecule type" value="Genomic_DNA"/>
</dbReference>
<dbReference type="GO" id="GO:0045892">
    <property type="term" value="P:negative regulation of DNA-templated transcription"/>
    <property type="evidence" value="ECO:0007669"/>
    <property type="project" value="InterPro"/>
</dbReference>
<dbReference type="InterPro" id="IPR035890">
    <property type="entry name" value="Anti-sigma-28_factor_FlgM_sf"/>
</dbReference>
<dbReference type="SUPFAM" id="SSF101498">
    <property type="entry name" value="Anti-sigma factor FlgM"/>
    <property type="match status" value="1"/>
</dbReference>
<reference evidence="9" key="1">
    <citation type="submission" date="2018-06" db="EMBL/GenBank/DDBJ databases">
        <authorList>
            <person name="Zhirakovskaya E."/>
        </authorList>
    </citation>
    <scope>NUCLEOTIDE SEQUENCE</scope>
</reference>
<evidence type="ECO:0000256" key="6">
    <source>
        <dbReference type="ARBA" id="ARBA00023163"/>
    </source>
</evidence>
<proteinExistence type="inferred from homology"/>
<dbReference type="InterPro" id="IPR031316">
    <property type="entry name" value="FlgM_C"/>
</dbReference>
<protein>
    <recommendedName>
        <fullName evidence="2">Negative regulator of flagellin synthesis</fullName>
    </recommendedName>
</protein>
<dbReference type="Pfam" id="PF04316">
    <property type="entry name" value="FlgM"/>
    <property type="match status" value="1"/>
</dbReference>
<evidence type="ECO:0000256" key="3">
    <source>
        <dbReference type="ARBA" id="ARBA00022491"/>
    </source>
</evidence>
<sequence>MSIDIKGLPGGTIGGTEKSHRTDAIKQSLSSDSSKASSNPTGRADRVSLTDSATQLQALEEKISGLPVVDSQRVSEIKQALATGSHEINPGSVADKLMESERAFAQKK</sequence>
<evidence type="ECO:0000256" key="4">
    <source>
        <dbReference type="ARBA" id="ARBA00022795"/>
    </source>
</evidence>
<evidence type="ECO:0000259" key="8">
    <source>
        <dbReference type="Pfam" id="PF04316"/>
    </source>
</evidence>